<dbReference type="InterPro" id="IPR050471">
    <property type="entry name" value="AB_hydrolase"/>
</dbReference>
<evidence type="ECO:0000313" key="5">
    <source>
        <dbReference type="Proteomes" id="UP001219933"/>
    </source>
</evidence>
<dbReference type="InterPro" id="IPR029058">
    <property type="entry name" value="AB_hydrolase_fold"/>
</dbReference>
<name>A0AAF0EY75_9BASI</name>
<evidence type="ECO:0000256" key="1">
    <source>
        <dbReference type="ARBA" id="ARBA00047591"/>
    </source>
</evidence>
<comment type="catalytic activity">
    <reaction evidence="1">
        <text>a diacylglycerol + H2O = a monoacylglycerol + a fatty acid + H(+)</text>
        <dbReference type="Rhea" id="RHEA:32731"/>
        <dbReference type="ChEBI" id="CHEBI:15377"/>
        <dbReference type="ChEBI" id="CHEBI:15378"/>
        <dbReference type="ChEBI" id="CHEBI:17408"/>
        <dbReference type="ChEBI" id="CHEBI:18035"/>
        <dbReference type="ChEBI" id="CHEBI:28868"/>
    </reaction>
</comment>
<dbReference type="Pfam" id="PF00561">
    <property type="entry name" value="Abhydrolase_1"/>
    <property type="match status" value="1"/>
</dbReference>
<protein>
    <recommendedName>
        <fullName evidence="3">AB hydrolase-1 domain-containing protein</fullName>
    </recommendedName>
</protein>
<reference evidence="4" key="1">
    <citation type="submission" date="2023-03" db="EMBL/GenBank/DDBJ databases">
        <title>Mating type loci evolution in Malassezia.</title>
        <authorList>
            <person name="Coelho M.A."/>
        </authorList>
    </citation>
    <scope>NUCLEOTIDE SEQUENCE</scope>
    <source>
        <strain evidence="4">CBS 11721</strain>
    </source>
</reference>
<dbReference type="Proteomes" id="UP001219933">
    <property type="component" value="Chromosome 2"/>
</dbReference>
<feature type="domain" description="AB hydrolase-1" evidence="3">
    <location>
        <begin position="34"/>
        <end position="274"/>
    </location>
</feature>
<dbReference type="PANTHER" id="PTHR43433">
    <property type="entry name" value="HYDROLASE, ALPHA/BETA FOLD FAMILY PROTEIN"/>
    <property type="match status" value="1"/>
</dbReference>
<dbReference type="SUPFAM" id="SSF53474">
    <property type="entry name" value="alpha/beta-Hydrolases"/>
    <property type="match status" value="1"/>
</dbReference>
<comment type="catalytic activity">
    <reaction evidence="2">
        <text>a monoacylglycerol + H2O = glycerol + a fatty acid + H(+)</text>
        <dbReference type="Rhea" id="RHEA:15245"/>
        <dbReference type="ChEBI" id="CHEBI:15377"/>
        <dbReference type="ChEBI" id="CHEBI:15378"/>
        <dbReference type="ChEBI" id="CHEBI:17408"/>
        <dbReference type="ChEBI" id="CHEBI:17754"/>
        <dbReference type="ChEBI" id="CHEBI:28868"/>
    </reaction>
</comment>
<sequence length="309" mass="34412">MAAEAAFPPVETLTLADGAKIAYRVFGKEQQNIPLVLVNGLSSVMPDWGALVVALAKTRPVLIFDHRGIGESYLTPDEMEDITIELMADDLLALLRHINFTKVHVLGFSMGGMISQALVCHPEAKTKRDHVDIGGIEVHALVLAGTFCKSPKTSLSPKNMPNTEGLSHEERNRAIVETVMRLQYDEGSVDGAMRPMFQRRVELALSTRRPMMIVVNQSAAINMYSSRERLAELGAQKALRALIIHGRLDQVVDYSESEELARLLPNATRHFPAACPDGRFGHMWFEYFDVERDWVAPLVAWLDARDAHL</sequence>
<dbReference type="EMBL" id="CP119878">
    <property type="protein sequence ID" value="WFD34867.1"/>
    <property type="molecule type" value="Genomic_DNA"/>
</dbReference>
<accession>A0AAF0EY75</accession>
<dbReference type="PANTHER" id="PTHR43433:SF5">
    <property type="entry name" value="AB HYDROLASE-1 DOMAIN-CONTAINING PROTEIN"/>
    <property type="match status" value="1"/>
</dbReference>
<gene>
    <name evidence="4" type="ORF">MCUN1_001711</name>
</gene>
<dbReference type="AlphaFoldDB" id="A0AAF0EY75"/>
<evidence type="ECO:0000256" key="2">
    <source>
        <dbReference type="ARBA" id="ARBA00048461"/>
    </source>
</evidence>
<dbReference type="Gene3D" id="3.40.50.1820">
    <property type="entry name" value="alpha/beta hydrolase"/>
    <property type="match status" value="1"/>
</dbReference>
<evidence type="ECO:0000313" key="4">
    <source>
        <dbReference type="EMBL" id="WFD34867.1"/>
    </source>
</evidence>
<evidence type="ECO:0000259" key="3">
    <source>
        <dbReference type="Pfam" id="PF00561"/>
    </source>
</evidence>
<keyword evidence="5" id="KW-1185">Reference proteome</keyword>
<proteinExistence type="predicted"/>
<dbReference type="InterPro" id="IPR000073">
    <property type="entry name" value="AB_hydrolase_1"/>
</dbReference>
<organism evidence="4 5">
    <name type="scientific">Malassezia cuniculi</name>
    <dbReference type="NCBI Taxonomy" id="948313"/>
    <lineage>
        <taxon>Eukaryota</taxon>
        <taxon>Fungi</taxon>
        <taxon>Dikarya</taxon>
        <taxon>Basidiomycota</taxon>
        <taxon>Ustilaginomycotina</taxon>
        <taxon>Malasseziomycetes</taxon>
        <taxon>Malasseziales</taxon>
        <taxon>Malasseziaceae</taxon>
        <taxon>Malassezia</taxon>
    </lineage>
</organism>